<feature type="compositionally biased region" description="Low complexity" evidence="1">
    <location>
        <begin position="121"/>
        <end position="136"/>
    </location>
</feature>
<feature type="compositionally biased region" description="Polar residues" evidence="1">
    <location>
        <begin position="213"/>
        <end position="224"/>
    </location>
</feature>
<feature type="compositionally biased region" description="Polar residues" evidence="1">
    <location>
        <begin position="707"/>
        <end position="724"/>
    </location>
</feature>
<proteinExistence type="predicted"/>
<evidence type="ECO:0000256" key="1">
    <source>
        <dbReference type="SAM" id="MobiDB-lite"/>
    </source>
</evidence>
<dbReference type="Proteomes" id="UP000274922">
    <property type="component" value="Unassembled WGS sequence"/>
</dbReference>
<feature type="region of interest" description="Disordered" evidence="1">
    <location>
        <begin position="500"/>
        <end position="620"/>
    </location>
</feature>
<feature type="compositionally biased region" description="Low complexity" evidence="1">
    <location>
        <begin position="429"/>
        <end position="458"/>
    </location>
</feature>
<reference evidence="3" key="1">
    <citation type="journal article" date="2018" name="Nat. Microbiol.">
        <title>Leveraging single-cell genomics to expand the fungal tree of life.</title>
        <authorList>
            <person name="Ahrendt S.R."/>
            <person name="Quandt C.A."/>
            <person name="Ciobanu D."/>
            <person name="Clum A."/>
            <person name="Salamov A."/>
            <person name="Andreopoulos B."/>
            <person name="Cheng J.F."/>
            <person name="Woyke T."/>
            <person name="Pelin A."/>
            <person name="Henrissat B."/>
            <person name="Reynolds N.K."/>
            <person name="Benny G.L."/>
            <person name="Smith M.E."/>
            <person name="James T.Y."/>
            <person name="Grigoriev I.V."/>
        </authorList>
    </citation>
    <scope>NUCLEOTIDE SEQUENCE [LARGE SCALE GENOMIC DNA]</scope>
    <source>
        <strain evidence="3">ATCC 52028</strain>
    </source>
</reference>
<feature type="compositionally biased region" description="Low complexity" evidence="1">
    <location>
        <begin position="23"/>
        <end position="37"/>
    </location>
</feature>
<sequence length="1378" mass="147846">MPVTKAAVRTHGPAMDPRRTNQPRSSPSSPTPFAASPSPGPSSFPPSRQNSSGSSHDDPPHRHRHRHHRFRHAYESNSEADRTHLCTAAVPSQAPSRPPLRSTHTWHARDPVAASVPYDTSALPLPSPSLKPHVPLYAPPPRSPHRGHHQRPHHEHEHHHEHQHPHTRAHHHPHRHRDGHCHKTSGDLTTSSALMPASAWSASPLPAVAYDHQVSSQQMKTAPKSSRADDDRRTSPLMAAGAAVSPTAGRRLDLTTPVNPDNIFGLAVFTASRPWDRDRQALMDTTAGLILDDHPLAHATSSSAAALRGLPLKTVHHDGLAPSNADAAPPRACNAPAPSQCGDYFVEAMSLLDLLASWRALRPHWSYGAGSVVPPCSDRRRLLNLAWRRWAQSRNRAPLYPAHRLVWQRQVDFAPMYGPLYRSPRSPQASVAPASTSSSTSTASSAASSSVRAVSATTDARHHAPLRSCLRQPRSSHNGSLSSCSLASILDSYRLPINGDRNNHMGHRDRHSGHANGHGSGQGSDSSLETSSNSRSPSNREANHTRLETAVPSSTFSPSPAPSAASPISELNQPSAAPTIPGPTLARRSPRPSSSWPMRRRSVSNATPPPRALDGGRFGLPAVTSAKPRRVSFNHIVDQHVFDEWIVAIDNARLPATFTTVRATVAIATHATAASRTPVALPARPPPAWMPPADLVAQSASHSEAVVPTTSAAFPTPASSQTVSPVLGHGSGRPAKEDAAPPTARPSVQRDADDAVSCSSPPDSPDSGKQTKPSGAQCVSPAPYPAPRPSTRSSPSPHVAAPAASGSAPHPSPPSWGSSQSDPHDSRCEHLQNNSCQARDVGLGVMPYPADQRHCPAPSDRGAMHAQHDFHRDDALASETSLSTVLPSEARVMIAALPSPPLEQGSDREPLFPVALSAPAPSPRRPRLRDHHRLLDEDEDDDGVDGTVAVLGWGFFPPDTVCRPATPPLSAERLETDRRFVTARATWTRETTRATPLSVDAAFSPAPTEKKIGVSVARTASSSEDGASPPVPSAFGHVDILSRSRQHHAAAMDEVLLTNAFFVHPDLIPNGSAWYPDRIPAHHHARHHRDHRCRHRLDNRDAGSPSFVASGSTSDDAAMMPLRHIPPSSLQASAERIDKPSLRRDVLPRRSPTTALMLLGWRLALTVSIVVLGWLNTTVDTWLPRFQRFIPGASDRSWVTSTTSAHADATRSSTFASTSRSSPAARDVGGSWSSLTSSSSSSLVSASSAVSLNEGSAWNCAAARPTRTDPSLPELLHVLHRHLQFALAATSGMGDLVVGVLDASSEDESETERRRGRQPAPAVAPVSTMAMMRLVTDVIDIGFEVEKHVHHAIARATNDVPLLARRGLDLWCMGFDLN</sequence>
<feature type="compositionally biased region" description="Low complexity" evidence="1">
    <location>
        <begin position="550"/>
        <end position="569"/>
    </location>
</feature>
<feature type="region of interest" description="Disordered" evidence="1">
    <location>
        <begin position="1304"/>
        <end position="1323"/>
    </location>
</feature>
<gene>
    <name evidence="2" type="ORF">CXG81DRAFT_17388</name>
</gene>
<feature type="region of interest" description="Disordered" evidence="1">
    <location>
        <begin position="707"/>
        <end position="830"/>
    </location>
</feature>
<evidence type="ECO:0000313" key="3">
    <source>
        <dbReference type="Proteomes" id="UP000274922"/>
    </source>
</evidence>
<feature type="compositionally biased region" description="Basic residues" evidence="1">
    <location>
        <begin position="504"/>
        <end position="513"/>
    </location>
</feature>
<feature type="region of interest" description="Disordered" evidence="1">
    <location>
        <begin position="119"/>
        <end position="190"/>
    </location>
</feature>
<feature type="compositionally biased region" description="Polar residues" evidence="1">
    <location>
        <begin position="523"/>
        <end position="540"/>
    </location>
</feature>
<feature type="compositionally biased region" description="Low complexity" evidence="1">
    <location>
        <begin position="1210"/>
        <end position="1239"/>
    </location>
</feature>
<name>A0A4P9XC66_9FUNG</name>
<feature type="region of interest" description="Disordered" evidence="1">
    <location>
        <begin position="424"/>
        <end position="482"/>
    </location>
</feature>
<feature type="compositionally biased region" description="Low complexity" evidence="1">
    <location>
        <begin position="789"/>
        <end position="821"/>
    </location>
</feature>
<feature type="compositionally biased region" description="Low complexity" evidence="1">
    <location>
        <begin position="755"/>
        <end position="767"/>
    </location>
</feature>
<feature type="compositionally biased region" description="Basic residues" evidence="1">
    <location>
        <begin position="143"/>
        <end position="153"/>
    </location>
</feature>
<feature type="region of interest" description="Disordered" evidence="1">
    <location>
        <begin position="212"/>
        <end position="233"/>
    </location>
</feature>
<feature type="region of interest" description="Disordered" evidence="1">
    <location>
        <begin position="1"/>
        <end position="68"/>
    </location>
</feature>
<evidence type="ECO:0000313" key="2">
    <source>
        <dbReference type="EMBL" id="RKP03034.1"/>
    </source>
</evidence>
<organism evidence="2 3">
    <name type="scientific">Caulochytrium protostelioides</name>
    <dbReference type="NCBI Taxonomy" id="1555241"/>
    <lineage>
        <taxon>Eukaryota</taxon>
        <taxon>Fungi</taxon>
        <taxon>Fungi incertae sedis</taxon>
        <taxon>Chytridiomycota</taxon>
        <taxon>Chytridiomycota incertae sedis</taxon>
        <taxon>Chytridiomycetes</taxon>
        <taxon>Caulochytriales</taxon>
        <taxon>Caulochytriaceae</taxon>
        <taxon>Caulochytrium</taxon>
    </lineage>
</organism>
<dbReference type="EMBL" id="ML014130">
    <property type="protein sequence ID" value="RKP03034.1"/>
    <property type="molecule type" value="Genomic_DNA"/>
</dbReference>
<protein>
    <submittedName>
        <fullName evidence="2">Uncharacterized protein</fullName>
    </submittedName>
</protein>
<feature type="region of interest" description="Disordered" evidence="1">
    <location>
        <begin position="1209"/>
        <end position="1239"/>
    </location>
</feature>
<feature type="compositionally biased region" description="Basic residues" evidence="1">
    <location>
        <begin position="161"/>
        <end position="183"/>
    </location>
</feature>
<accession>A0A4P9XC66</accession>
<keyword evidence="3" id="KW-1185">Reference proteome</keyword>